<dbReference type="AlphaFoldDB" id="A0A915K5G6"/>
<evidence type="ECO:0000313" key="1">
    <source>
        <dbReference type="Proteomes" id="UP000887565"/>
    </source>
</evidence>
<evidence type="ECO:0000313" key="2">
    <source>
        <dbReference type="WBParaSite" id="nRc.2.0.1.t33439-RA"/>
    </source>
</evidence>
<accession>A0A915K5G6</accession>
<keyword evidence="1" id="KW-1185">Reference proteome</keyword>
<proteinExistence type="predicted"/>
<organism evidence="1 2">
    <name type="scientific">Romanomermis culicivorax</name>
    <name type="common">Nematode worm</name>
    <dbReference type="NCBI Taxonomy" id="13658"/>
    <lineage>
        <taxon>Eukaryota</taxon>
        <taxon>Metazoa</taxon>
        <taxon>Ecdysozoa</taxon>
        <taxon>Nematoda</taxon>
        <taxon>Enoplea</taxon>
        <taxon>Dorylaimia</taxon>
        <taxon>Mermithida</taxon>
        <taxon>Mermithoidea</taxon>
        <taxon>Mermithidae</taxon>
        <taxon>Romanomermis</taxon>
    </lineage>
</organism>
<dbReference type="Proteomes" id="UP000887565">
    <property type="component" value="Unplaced"/>
</dbReference>
<dbReference type="WBParaSite" id="nRc.2.0.1.t33439-RA">
    <property type="protein sequence ID" value="nRc.2.0.1.t33439-RA"/>
    <property type="gene ID" value="nRc.2.0.1.g33439"/>
</dbReference>
<name>A0A915K5G6_ROMCU</name>
<sequence length="122" mass="13358">MQFSGSDIELENGSGIFPGNTIFCKLSQIPNILCIGATNAIISGTSFELILNSIQLVAVGQINSKTSLLWTKWRKIEAVSTSSHAQNLVNYRVKVDEQYFVVLSPQGPRGPIRLDKSTFSIV</sequence>
<protein>
    <submittedName>
        <fullName evidence="2">Uncharacterized protein</fullName>
    </submittedName>
</protein>
<reference evidence="2" key="1">
    <citation type="submission" date="2022-11" db="UniProtKB">
        <authorList>
            <consortium name="WormBaseParasite"/>
        </authorList>
    </citation>
    <scope>IDENTIFICATION</scope>
</reference>